<dbReference type="CDD" id="cd07941">
    <property type="entry name" value="DRE_TIM_LeuA3"/>
    <property type="match status" value="1"/>
</dbReference>
<dbReference type="SUPFAM" id="SSF110921">
    <property type="entry name" value="2-isopropylmalate synthase LeuA, allosteric (dimerisation) domain"/>
    <property type="match status" value="1"/>
</dbReference>
<proteinExistence type="inferred from homology"/>
<comment type="pathway">
    <text evidence="1">Amino-acid biosynthesis; L-isoleucine biosynthesis; 2-oxobutanoate from pyruvate: step 1/3.</text>
</comment>
<dbReference type="GO" id="GO:0043714">
    <property type="term" value="F:(R)-citramalate synthase activity"/>
    <property type="evidence" value="ECO:0007669"/>
    <property type="project" value="UniProtKB-UniRule"/>
</dbReference>
<dbReference type="PROSITE" id="PS50991">
    <property type="entry name" value="PYR_CT"/>
    <property type="match status" value="1"/>
</dbReference>
<evidence type="ECO:0000256" key="9">
    <source>
        <dbReference type="RuleBase" id="RU003523"/>
    </source>
</evidence>
<evidence type="ECO:0000259" key="10">
    <source>
        <dbReference type="PROSITE" id="PS50991"/>
    </source>
</evidence>
<dbReference type="Pfam" id="PF00682">
    <property type="entry name" value="HMGL-like"/>
    <property type="match status" value="1"/>
</dbReference>
<keyword evidence="5 9" id="KW-0808">Transferase</keyword>
<evidence type="ECO:0000313" key="12">
    <source>
        <dbReference type="Proteomes" id="UP000183400"/>
    </source>
</evidence>
<feature type="domain" description="Pyruvate carboxyltransferase" evidence="10">
    <location>
        <begin position="6"/>
        <end position="272"/>
    </location>
</feature>
<accession>A0A1H2T4F6</accession>
<dbReference type="InterPro" id="IPR054691">
    <property type="entry name" value="LeuA/HCS_post-cat"/>
</dbReference>
<dbReference type="InterPro" id="IPR013785">
    <property type="entry name" value="Aldolase_TIM"/>
</dbReference>
<keyword evidence="4" id="KW-0412">Isoleucine biosynthesis</keyword>
<dbReference type="GO" id="GO:0009098">
    <property type="term" value="P:L-leucine biosynthetic process"/>
    <property type="evidence" value="ECO:0007669"/>
    <property type="project" value="InterPro"/>
</dbReference>
<sequence>MNKERLYLYDTTLRDGQQTQGVQFSTAEKVQIARALDSLGLDYIEGGWPGANPTDSAFFENVPKTAACMTAFGMTKRAGRSAENDDVLAAVMNAGTPAVCLVGKSHDYHVTQALGIALEENTENVRASVAHIVAQGREALFDAEHFFDGYKDNPEYAVEVCRAALEAGARWVVLCDTNGGALPAEVGRIVSEVIAAGLPSDRLGIHTHNDTENAVACSLAAVDAGARQIQGTLNGLGERCGNANLTALIPTLMLKEPYASRYEVGIKFDALASLTRISRMLDDILNRVPRKQSAYVGASAFAHKAGLHASAILKDPATYEHIDPASVGNTRIIPMSNQAGQSNLRKRLTDAGLAVDAGDPALGRILERIKLREAESYSYDTAQASFELLARDELGQLPEFFEVKRYKVTVERRKNKYNQMVSLSEAVVVVKVDGEKKLSVSESLDESGNDRGPVNALAKALAKDLGQYSQILSDMRLVDFKVRITQGGTEAVTRVIIDSEDGQGRRWSTVGVSANIIDASFEALLDAIQWKLVSDCAPHSAAAE</sequence>
<evidence type="ECO:0000256" key="8">
    <source>
        <dbReference type="NCBIfam" id="TIGR00977"/>
    </source>
</evidence>
<dbReference type="Proteomes" id="UP000183400">
    <property type="component" value="Unassembled WGS sequence"/>
</dbReference>
<dbReference type="PANTHER" id="PTHR43538">
    <property type="entry name" value="ALPHA-IPM SYNTHASE/HOMOCITRATE SYNTHASE"/>
    <property type="match status" value="1"/>
</dbReference>
<comment type="catalytic activity">
    <reaction evidence="7">
        <text>pyruvate + acetyl-CoA + H2O = (3R)-citramalate + CoA + H(+)</text>
        <dbReference type="Rhea" id="RHEA:19045"/>
        <dbReference type="ChEBI" id="CHEBI:15361"/>
        <dbReference type="ChEBI" id="CHEBI:15377"/>
        <dbReference type="ChEBI" id="CHEBI:15378"/>
        <dbReference type="ChEBI" id="CHEBI:30934"/>
        <dbReference type="ChEBI" id="CHEBI:57287"/>
        <dbReference type="ChEBI" id="CHEBI:57288"/>
        <dbReference type="EC" id="2.3.3.21"/>
    </reaction>
</comment>
<dbReference type="InterPro" id="IPR002034">
    <property type="entry name" value="AIPM/Hcit_synth_CS"/>
</dbReference>
<dbReference type="UniPathway" id="UPA00047">
    <property type="reaction ID" value="UER00066"/>
</dbReference>
<protein>
    <recommendedName>
        <fullName evidence="8">Citramalate synthase</fullName>
        <ecNumber evidence="8">2.3.3.21</ecNumber>
    </recommendedName>
</protein>
<dbReference type="OrthoDB" id="9803573at2"/>
<evidence type="ECO:0000256" key="7">
    <source>
        <dbReference type="ARBA" id="ARBA00048263"/>
    </source>
</evidence>
<evidence type="ECO:0000256" key="1">
    <source>
        <dbReference type="ARBA" id="ARBA00004743"/>
    </source>
</evidence>
<dbReference type="InterPro" id="IPR013709">
    <property type="entry name" value="2-isopropylmalate_synth_dimer"/>
</dbReference>
<organism evidence="11 12">
    <name type="scientific">Ruegeria halocynthiae</name>
    <dbReference type="NCBI Taxonomy" id="985054"/>
    <lineage>
        <taxon>Bacteria</taxon>
        <taxon>Pseudomonadati</taxon>
        <taxon>Pseudomonadota</taxon>
        <taxon>Alphaproteobacteria</taxon>
        <taxon>Rhodobacterales</taxon>
        <taxon>Roseobacteraceae</taxon>
        <taxon>Ruegeria</taxon>
    </lineage>
</organism>
<dbReference type="STRING" id="985054.SAMN05444358_101677"/>
<dbReference type="Pfam" id="PF22617">
    <property type="entry name" value="HCS_D2"/>
    <property type="match status" value="1"/>
</dbReference>
<evidence type="ECO:0000256" key="2">
    <source>
        <dbReference type="ARBA" id="ARBA00006154"/>
    </source>
</evidence>
<keyword evidence="12" id="KW-1185">Reference proteome</keyword>
<dbReference type="GO" id="GO:0003852">
    <property type="term" value="F:2-isopropylmalate synthase activity"/>
    <property type="evidence" value="ECO:0007669"/>
    <property type="project" value="InterPro"/>
</dbReference>
<dbReference type="SUPFAM" id="SSF51569">
    <property type="entry name" value="Aldolase"/>
    <property type="match status" value="1"/>
</dbReference>
<evidence type="ECO:0000256" key="4">
    <source>
        <dbReference type="ARBA" id="ARBA00022624"/>
    </source>
</evidence>
<comment type="similarity">
    <text evidence="2 9">Belongs to the alpha-IPM synthase/homocitrate synthase family.</text>
</comment>
<evidence type="ECO:0000313" key="11">
    <source>
        <dbReference type="EMBL" id="SDW38124.1"/>
    </source>
</evidence>
<evidence type="ECO:0000256" key="6">
    <source>
        <dbReference type="ARBA" id="ARBA00023304"/>
    </source>
</evidence>
<evidence type="ECO:0000256" key="3">
    <source>
        <dbReference type="ARBA" id="ARBA00022605"/>
    </source>
</evidence>
<dbReference type="NCBIfam" id="TIGR00977">
    <property type="entry name" value="citramal_synth"/>
    <property type="match status" value="1"/>
</dbReference>
<dbReference type="InterPro" id="IPR005675">
    <property type="entry name" value="Citramal_synthase"/>
</dbReference>
<dbReference type="Gene3D" id="3.30.160.270">
    <property type="match status" value="1"/>
</dbReference>
<evidence type="ECO:0000256" key="5">
    <source>
        <dbReference type="ARBA" id="ARBA00022679"/>
    </source>
</evidence>
<gene>
    <name evidence="11" type="ORF">SAMN05444358_101677</name>
</gene>
<dbReference type="AlphaFoldDB" id="A0A1H2T4F6"/>
<dbReference type="Pfam" id="PF08502">
    <property type="entry name" value="LeuA_dimer"/>
    <property type="match status" value="1"/>
</dbReference>
<dbReference type="InterPro" id="IPR000891">
    <property type="entry name" value="PYR_CT"/>
</dbReference>
<dbReference type="SMART" id="SM00917">
    <property type="entry name" value="LeuA_dimer"/>
    <property type="match status" value="1"/>
</dbReference>
<keyword evidence="3" id="KW-0028">Amino-acid biosynthesis</keyword>
<name>A0A1H2T4F6_9RHOB</name>
<dbReference type="GO" id="GO:0009097">
    <property type="term" value="P:isoleucine biosynthetic process"/>
    <property type="evidence" value="ECO:0007669"/>
    <property type="project" value="UniProtKB-UniRule"/>
</dbReference>
<reference evidence="12" key="1">
    <citation type="submission" date="2016-10" db="EMBL/GenBank/DDBJ databases">
        <authorList>
            <person name="Varghese N."/>
            <person name="Submissions S."/>
        </authorList>
    </citation>
    <scope>NUCLEOTIDE SEQUENCE [LARGE SCALE GENOMIC DNA]</scope>
    <source>
        <strain evidence="12">DSM 27839</strain>
    </source>
</reference>
<dbReference type="PANTHER" id="PTHR43538:SF1">
    <property type="entry name" value="(R)-CITRAMALATE SYNTHASE"/>
    <property type="match status" value="1"/>
</dbReference>
<dbReference type="EMBL" id="FNNP01000001">
    <property type="protein sequence ID" value="SDW38124.1"/>
    <property type="molecule type" value="Genomic_DNA"/>
</dbReference>
<dbReference type="EC" id="2.3.3.21" evidence="8"/>
<dbReference type="Gene3D" id="1.10.238.260">
    <property type="match status" value="1"/>
</dbReference>
<dbReference type="InterPro" id="IPR036230">
    <property type="entry name" value="LeuA_allosteric_dom_sf"/>
</dbReference>
<keyword evidence="6" id="KW-0100">Branched-chain amino acid biosynthesis</keyword>
<dbReference type="PROSITE" id="PS00815">
    <property type="entry name" value="AIPM_HOMOCIT_SYNTH_1"/>
    <property type="match status" value="1"/>
</dbReference>
<dbReference type="Gene3D" id="3.20.20.70">
    <property type="entry name" value="Aldolase class I"/>
    <property type="match status" value="1"/>
</dbReference>
<dbReference type="RefSeq" id="WP_074734450.1">
    <property type="nucleotide sequence ID" value="NZ_FNNP01000001.1"/>
</dbReference>